<dbReference type="Proteomes" id="UP000076580">
    <property type="component" value="Chromosome 03"/>
</dbReference>
<proteinExistence type="predicted"/>
<comment type="caution">
    <text evidence="2">The sequence shown here is derived from an EMBL/GenBank/DDBJ whole genome shotgun (WGS) entry which is preliminary data.</text>
</comment>
<evidence type="ECO:0000313" key="2">
    <source>
        <dbReference type="EMBL" id="KYK54763.1"/>
    </source>
</evidence>
<evidence type="ECO:0000256" key="1">
    <source>
        <dbReference type="SAM" id="MobiDB-lite"/>
    </source>
</evidence>
<feature type="region of interest" description="Disordered" evidence="1">
    <location>
        <begin position="33"/>
        <end position="81"/>
    </location>
</feature>
<organism evidence="2 3">
    <name type="scientific">Drechmeria coniospora</name>
    <name type="common">Nematophagous fungus</name>
    <name type="synonym">Meria coniospora</name>
    <dbReference type="NCBI Taxonomy" id="98403"/>
    <lineage>
        <taxon>Eukaryota</taxon>
        <taxon>Fungi</taxon>
        <taxon>Dikarya</taxon>
        <taxon>Ascomycota</taxon>
        <taxon>Pezizomycotina</taxon>
        <taxon>Sordariomycetes</taxon>
        <taxon>Hypocreomycetidae</taxon>
        <taxon>Hypocreales</taxon>
        <taxon>Ophiocordycipitaceae</taxon>
        <taxon>Drechmeria</taxon>
    </lineage>
</organism>
<feature type="region of interest" description="Disordered" evidence="1">
    <location>
        <begin position="1"/>
        <end position="20"/>
    </location>
</feature>
<protein>
    <submittedName>
        <fullName evidence="2">Uncharacterized protein</fullName>
    </submittedName>
</protein>
<feature type="compositionally biased region" description="Basic and acidic residues" evidence="1">
    <location>
        <begin position="40"/>
        <end position="59"/>
    </location>
</feature>
<name>A0A151GCH8_DRECN</name>
<dbReference type="EMBL" id="LAYC01000003">
    <property type="protein sequence ID" value="KYK54763.1"/>
    <property type="molecule type" value="Genomic_DNA"/>
</dbReference>
<keyword evidence="3" id="KW-1185">Reference proteome</keyword>
<dbReference type="AlphaFoldDB" id="A0A151GCH8"/>
<accession>A0A151GCH8</accession>
<dbReference type="RefSeq" id="XP_040654115.1">
    <property type="nucleotide sequence ID" value="XM_040804011.1"/>
</dbReference>
<sequence length="106" mass="11021">MGGKEGGHQAKRTCELECTPRPTGAADFVAIIASPGRSHQVQERRQDGTETSSRERDGPDADDADADGPDADGPDAGIDGSHLYVQGGNIATKWATGGLQTLFVQA</sequence>
<evidence type="ECO:0000313" key="3">
    <source>
        <dbReference type="Proteomes" id="UP000076580"/>
    </source>
</evidence>
<gene>
    <name evidence="2" type="ORF">DCS_06723</name>
</gene>
<dbReference type="InParanoid" id="A0A151GCH8"/>
<feature type="compositionally biased region" description="Acidic residues" evidence="1">
    <location>
        <begin position="60"/>
        <end position="73"/>
    </location>
</feature>
<feature type="compositionally biased region" description="Basic and acidic residues" evidence="1">
    <location>
        <begin position="1"/>
        <end position="15"/>
    </location>
</feature>
<dbReference type="GeneID" id="63719366"/>
<reference evidence="2 3" key="1">
    <citation type="journal article" date="2016" name="Sci. Rep.">
        <title>Insights into Adaptations to a Near-Obligate Nematode Endoparasitic Lifestyle from the Finished Genome of Drechmeria coniospora.</title>
        <authorList>
            <person name="Zhang L."/>
            <person name="Zhou Z."/>
            <person name="Guo Q."/>
            <person name="Fokkens L."/>
            <person name="Miskei M."/>
            <person name="Pocsi I."/>
            <person name="Zhang W."/>
            <person name="Chen M."/>
            <person name="Wang L."/>
            <person name="Sun Y."/>
            <person name="Donzelli B.G."/>
            <person name="Gibson D.M."/>
            <person name="Nelson D.R."/>
            <person name="Luo J.G."/>
            <person name="Rep M."/>
            <person name="Liu H."/>
            <person name="Yang S."/>
            <person name="Wang J."/>
            <person name="Krasnoff S.B."/>
            <person name="Xu Y."/>
            <person name="Molnar I."/>
            <person name="Lin M."/>
        </authorList>
    </citation>
    <scope>NUCLEOTIDE SEQUENCE [LARGE SCALE GENOMIC DNA]</scope>
    <source>
        <strain evidence="2 3">ARSEF 6962</strain>
    </source>
</reference>